<evidence type="ECO:0000259" key="1">
    <source>
        <dbReference type="Pfam" id="PF10646"/>
    </source>
</evidence>
<organism evidence="2 3">
    <name type="scientific">Bacillus safensis</name>
    <dbReference type="NCBI Taxonomy" id="561879"/>
    <lineage>
        <taxon>Bacteria</taxon>
        <taxon>Bacillati</taxon>
        <taxon>Bacillota</taxon>
        <taxon>Bacilli</taxon>
        <taxon>Bacillales</taxon>
        <taxon>Bacillaceae</taxon>
        <taxon>Bacillus</taxon>
    </lineage>
</organism>
<evidence type="ECO:0000313" key="2">
    <source>
        <dbReference type="EMBL" id="BBP91349.1"/>
    </source>
</evidence>
<dbReference type="EMBL" id="AP021906">
    <property type="protein sequence ID" value="BBP91349.1"/>
    <property type="molecule type" value="Genomic_DNA"/>
</dbReference>
<proteinExistence type="predicted"/>
<evidence type="ECO:0000313" key="3">
    <source>
        <dbReference type="Proteomes" id="UP000464658"/>
    </source>
</evidence>
<reference evidence="2 3" key="1">
    <citation type="submission" date="2019-12" db="EMBL/GenBank/DDBJ databases">
        <title>Full genome sequence of a Bacillus safensis strain isolated from commercially available natto in Indonesia.</title>
        <authorList>
            <person name="Yoshida M."/>
            <person name="Uomi M."/>
            <person name="Waturangi D."/>
            <person name="Ekaputri J.J."/>
            <person name="Setiamarga D.H.E."/>
        </authorList>
    </citation>
    <scope>NUCLEOTIDE SEQUENCE [LARGE SCALE GENOMIC DNA]</scope>
    <source>
        <strain evidence="2 3">IDN1</strain>
    </source>
</reference>
<feature type="domain" description="GerMN" evidence="1">
    <location>
        <begin position="4"/>
        <end position="60"/>
    </location>
</feature>
<dbReference type="AlphaFoldDB" id="A0A5S9MHS2"/>
<dbReference type="Proteomes" id="UP000464658">
    <property type="component" value="Chromosome"/>
</dbReference>
<dbReference type="Pfam" id="PF10646">
    <property type="entry name" value="Germane"/>
    <property type="match status" value="1"/>
</dbReference>
<name>A0A5S9MHS2_BACIA</name>
<gene>
    <name evidence="2" type="ORF">BsIDN1_49670</name>
</gene>
<dbReference type="InterPro" id="IPR019606">
    <property type="entry name" value="GerMN"/>
</dbReference>
<accession>A0A5S9MHS2</accession>
<sequence length="74" mass="7937">MPKNEGSAKQTLEYLVDGGPISNLMPNGFRAVLPADTSVSVDIKDGTAVVDFSNEFKNYKKKTSSASCNLLLGR</sequence>
<protein>
    <recommendedName>
        <fullName evidence="1">GerMN domain-containing protein</fullName>
    </recommendedName>
</protein>